<evidence type="ECO:0000313" key="5">
    <source>
        <dbReference type="EnsemblPlants" id="Solyc09g059210.1.1.1"/>
    </source>
</evidence>
<dbReference type="EnsemblPlants" id="Solyc09g059210.1.1">
    <property type="protein sequence ID" value="Solyc09g059210.1.1.1"/>
    <property type="gene ID" value="Solyc09g059210.1"/>
</dbReference>
<keyword evidence="6" id="KW-1185">Reference proteome</keyword>
<evidence type="ECO:0000256" key="3">
    <source>
        <dbReference type="RuleBase" id="RU003616"/>
    </source>
</evidence>
<dbReference type="SMR" id="A0A3Q7I3W9"/>
<reference evidence="5" key="1">
    <citation type="journal article" date="2012" name="Nature">
        <title>The tomato genome sequence provides insights into fleshy fruit evolution.</title>
        <authorList>
            <consortium name="Tomato Genome Consortium"/>
        </authorList>
    </citation>
    <scope>NUCLEOTIDE SEQUENCE [LARGE SCALE GENOMIC DNA]</scope>
    <source>
        <strain evidence="5">cv. Heinz 1706</strain>
    </source>
</reference>
<accession>A0A3Q7I3W9</accession>
<evidence type="ECO:0000313" key="6">
    <source>
        <dbReference type="Proteomes" id="UP000004994"/>
    </source>
</evidence>
<sequence length="67" mass="7807">MYNSAFANTRVDWKETPEAHVFKSDLPGFKKEEVKMEIEEDKVLQISGERTMEKEDKNNVNSIEISD</sequence>
<evidence type="ECO:0000256" key="2">
    <source>
        <dbReference type="PROSITE-ProRule" id="PRU00285"/>
    </source>
</evidence>
<proteinExistence type="inferred from homology"/>
<protein>
    <recommendedName>
        <fullName evidence="4">SHSP domain-containing protein</fullName>
    </recommendedName>
</protein>
<dbReference type="Proteomes" id="UP000004994">
    <property type="component" value="Chromosome 9"/>
</dbReference>
<feature type="domain" description="SHSP" evidence="4">
    <location>
        <begin position="2"/>
        <end position="67"/>
    </location>
</feature>
<dbReference type="SUPFAM" id="SSF49764">
    <property type="entry name" value="HSP20-like chaperones"/>
    <property type="match status" value="1"/>
</dbReference>
<dbReference type="Gramene" id="Solyc09g059210.1.1">
    <property type="protein sequence ID" value="Solyc09g059210.1.1.1"/>
    <property type="gene ID" value="Solyc09g059210.1"/>
</dbReference>
<comment type="similarity">
    <text evidence="2 3">Belongs to the small heat shock protein (HSP20) family.</text>
</comment>
<keyword evidence="1" id="KW-0346">Stress response</keyword>
<evidence type="ECO:0000259" key="4">
    <source>
        <dbReference type="PROSITE" id="PS01031"/>
    </source>
</evidence>
<dbReference type="Gene3D" id="2.60.40.790">
    <property type="match status" value="1"/>
</dbReference>
<dbReference type="InterPro" id="IPR031107">
    <property type="entry name" value="Small_HSP"/>
</dbReference>
<name>A0A3Q7I3W9_SOLLC</name>
<dbReference type="Pfam" id="PF00011">
    <property type="entry name" value="HSP20"/>
    <property type="match status" value="1"/>
</dbReference>
<dbReference type="AlphaFoldDB" id="A0A3Q7I3W9"/>
<dbReference type="PANTHER" id="PTHR11527">
    <property type="entry name" value="HEAT-SHOCK PROTEIN 20 FAMILY MEMBER"/>
    <property type="match status" value="1"/>
</dbReference>
<dbReference type="InterPro" id="IPR002068">
    <property type="entry name" value="A-crystallin/Hsp20_dom"/>
</dbReference>
<dbReference type="InterPro" id="IPR008978">
    <property type="entry name" value="HSP20-like_chaperone"/>
</dbReference>
<dbReference type="PaxDb" id="4081-Solyc09g059210.1.1"/>
<dbReference type="PROSITE" id="PS01031">
    <property type="entry name" value="SHSP"/>
    <property type="match status" value="1"/>
</dbReference>
<organism evidence="5">
    <name type="scientific">Solanum lycopersicum</name>
    <name type="common">Tomato</name>
    <name type="synonym">Lycopersicon esculentum</name>
    <dbReference type="NCBI Taxonomy" id="4081"/>
    <lineage>
        <taxon>Eukaryota</taxon>
        <taxon>Viridiplantae</taxon>
        <taxon>Streptophyta</taxon>
        <taxon>Embryophyta</taxon>
        <taxon>Tracheophyta</taxon>
        <taxon>Spermatophyta</taxon>
        <taxon>Magnoliopsida</taxon>
        <taxon>eudicotyledons</taxon>
        <taxon>Gunneridae</taxon>
        <taxon>Pentapetalae</taxon>
        <taxon>asterids</taxon>
        <taxon>lamiids</taxon>
        <taxon>Solanales</taxon>
        <taxon>Solanaceae</taxon>
        <taxon>Solanoideae</taxon>
        <taxon>Solaneae</taxon>
        <taxon>Solanum</taxon>
        <taxon>Solanum subgen. Lycopersicon</taxon>
    </lineage>
</organism>
<dbReference type="STRING" id="4081.A0A3Q7I3W9"/>
<dbReference type="InParanoid" id="A0A3Q7I3W9"/>
<evidence type="ECO:0000256" key="1">
    <source>
        <dbReference type="ARBA" id="ARBA00023016"/>
    </source>
</evidence>
<reference evidence="5" key="2">
    <citation type="submission" date="2019-01" db="UniProtKB">
        <authorList>
            <consortium name="EnsemblPlants"/>
        </authorList>
    </citation>
    <scope>IDENTIFICATION</scope>
    <source>
        <strain evidence="5">cv. Heinz 1706</strain>
    </source>
</reference>